<dbReference type="EMBL" id="CP001804">
    <property type="protein sequence ID" value="ACY13896.1"/>
    <property type="molecule type" value="Genomic_DNA"/>
</dbReference>
<dbReference type="eggNOG" id="ENOG5030TKM">
    <property type="taxonomic scope" value="Bacteria"/>
</dbReference>
<evidence type="ECO:0000313" key="2">
    <source>
        <dbReference type="EMBL" id="ACY13896.1"/>
    </source>
</evidence>
<accession>D0LTK1</accession>
<protein>
    <recommendedName>
        <fullName evidence="4">Lipoprotein</fullName>
    </recommendedName>
</protein>
<keyword evidence="3" id="KW-1185">Reference proteome</keyword>
<feature type="chain" id="PRO_5003010576" description="Lipoprotein" evidence="1">
    <location>
        <begin position="21"/>
        <end position="108"/>
    </location>
</feature>
<dbReference type="PROSITE" id="PS51257">
    <property type="entry name" value="PROKAR_LIPOPROTEIN"/>
    <property type="match status" value="1"/>
</dbReference>
<dbReference type="Proteomes" id="UP000001880">
    <property type="component" value="Chromosome"/>
</dbReference>
<dbReference type="RefSeq" id="WP_012826505.1">
    <property type="nucleotide sequence ID" value="NC_013440.1"/>
</dbReference>
<reference evidence="2 3" key="1">
    <citation type="journal article" date="2010" name="Stand. Genomic Sci.">
        <title>Complete genome sequence of Haliangium ochraceum type strain (SMP-2).</title>
        <authorList>
            <consortium name="US DOE Joint Genome Institute (JGI-PGF)"/>
            <person name="Ivanova N."/>
            <person name="Daum C."/>
            <person name="Lang E."/>
            <person name="Abt B."/>
            <person name="Kopitz M."/>
            <person name="Saunders E."/>
            <person name="Lapidus A."/>
            <person name="Lucas S."/>
            <person name="Glavina Del Rio T."/>
            <person name="Nolan M."/>
            <person name="Tice H."/>
            <person name="Copeland A."/>
            <person name="Cheng J.F."/>
            <person name="Chen F."/>
            <person name="Bruce D."/>
            <person name="Goodwin L."/>
            <person name="Pitluck S."/>
            <person name="Mavromatis K."/>
            <person name="Pati A."/>
            <person name="Mikhailova N."/>
            <person name="Chen A."/>
            <person name="Palaniappan K."/>
            <person name="Land M."/>
            <person name="Hauser L."/>
            <person name="Chang Y.J."/>
            <person name="Jeffries C.D."/>
            <person name="Detter J.C."/>
            <person name="Brettin T."/>
            <person name="Rohde M."/>
            <person name="Goker M."/>
            <person name="Bristow J."/>
            <person name="Markowitz V."/>
            <person name="Eisen J.A."/>
            <person name="Hugenholtz P."/>
            <person name="Kyrpides N.C."/>
            <person name="Klenk H.P."/>
        </authorList>
    </citation>
    <scope>NUCLEOTIDE SEQUENCE [LARGE SCALE GENOMIC DNA]</scope>
    <source>
        <strain evidence="3">DSM 14365 / CIP 107738 / JCM 11303 / AJ 13395 / SMP-2</strain>
    </source>
</reference>
<keyword evidence="1" id="KW-0732">Signal</keyword>
<evidence type="ECO:0000256" key="1">
    <source>
        <dbReference type="SAM" id="SignalP"/>
    </source>
</evidence>
<gene>
    <name evidence="2" type="ordered locus">Hoch_1340</name>
</gene>
<feature type="signal peptide" evidence="1">
    <location>
        <begin position="1"/>
        <end position="20"/>
    </location>
</feature>
<dbReference type="AlphaFoldDB" id="D0LTK1"/>
<dbReference type="HOGENOM" id="CLU_2193297_0_0_7"/>
<dbReference type="KEGG" id="hoh:Hoch_1340"/>
<dbReference type="OrthoDB" id="5521317at2"/>
<evidence type="ECO:0000313" key="3">
    <source>
        <dbReference type="Proteomes" id="UP000001880"/>
    </source>
</evidence>
<name>D0LTK1_HALO1</name>
<sequence>MSSRIFLIAFCALIMSGCLAGDLDLTESNTSQTVAELSDADFEESMSSEEFAEESADELQCNPGPSSNWCQNVEGTSCSSSTFRRCFIPGYCEWAACTCNNGVWGPCQ</sequence>
<proteinExistence type="predicted"/>
<evidence type="ECO:0008006" key="4">
    <source>
        <dbReference type="Google" id="ProtNLM"/>
    </source>
</evidence>
<organism evidence="2 3">
    <name type="scientific">Haliangium ochraceum (strain DSM 14365 / JCM 11303 / SMP-2)</name>
    <dbReference type="NCBI Taxonomy" id="502025"/>
    <lineage>
        <taxon>Bacteria</taxon>
        <taxon>Pseudomonadati</taxon>
        <taxon>Myxococcota</taxon>
        <taxon>Polyangia</taxon>
        <taxon>Haliangiales</taxon>
        <taxon>Kofleriaceae</taxon>
        <taxon>Haliangium</taxon>
    </lineage>
</organism>